<dbReference type="EMBL" id="CAJNOJ010000037">
    <property type="protein sequence ID" value="CAF0916687.1"/>
    <property type="molecule type" value="Genomic_DNA"/>
</dbReference>
<feature type="region of interest" description="Disordered" evidence="1">
    <location>
        <begin position="374"/>
        <end position="813"/>
    </location>
</feature>
<feature type="compositionally biased region" description="Basic and acidic residues" evidence="1">
    <location>
        <begin position="82"/>
        <end position="95"/>
    </location>
</feature>
<feature type="compositionally biased region" description="Basic and acidic residues" evidence="1">
    <location>
        <begin position="431"/>
        <end position="455"/>
    </location>
</feature>
<organism evidence="2 5">
    <name type="scientific">Adineta ricciae</name>
    <name type="common">Rotifer</name>
    <dbReference type="NCBI Taxonomy" id="249248"/>
    <lineage>
        <taxon>Eukaryota</taxon>
        <taxon>Metazoa</taxon>
        <taxon>Spiralia</taxon>
        <taxon>Gnathifera</taxon>
        <taxon>Rotifera</taxon>
        <taxon>Eurotatoria</taxon>
        <taxon>Bdelloidea</taxon>
        <taxon>Adinetida</taxon>
        <taxon>Adinetidae</taxon>
        <taxon>Adineta</taxon>
    </lineage>
</organism>
<evidence type="ECO:0000313" key="2">
    <source>
        <dbReference type="EMBL" id="CAF0916687.1"/>
    </source>
</evidence>
<feature type="region of interest" description="Disordered" evidence="1">
    <location>
        <begin position="129"/>
        <end position="184"/>
    </location>
</feature>
<feature type="compositionally biased region" description="Low complexity" evidence="1">
    <location>
        <begin position="911"/>
        <end position="924"/>
    </location>
</feature>
<feature type="compositionally biased region" description="Polar residues" evidence="1">
    <location>
        <begin position="589"/>
        <end position="616"/>
    </location>
</feature>
<feature type="compositionally biased region" description="Polar residues" evidence="1">
    <location>
        <begin position="97"/>
        <end position="112"/>
    </location>
</feature>
<feature type="compositionally biased region" description="Polar residues" evidence="1">
    <location>
        <begin position="527"/>
        <end position="548"/>
    </location>
</feature>
<accession>A0A814AQ01</accession>
<evidence type="ECO:0000313" key="4">
    <source>
        <dbReference type="Proteomes" id="UP000663828"/>
    </source>
</evidence>
<feature type="compositionally biased region" description="Polar residues" evidence="1">
    <location>
        <begin position="462"/>
        <end position="485"/>
    </location>
</feature>
<feature type="compositionally biased region" description="Basic and acidic residues" evidence="1">
    <location>
        <begin position="167"/>
        <end position="184"/>
    </location>
</feature>
<feature type="compositionally biased region" description="Polar residues" evidence="1">
    <location>
        <begin position="742"/>
        <end position="760"/>
    </location>
</feature>
<proteinExistence type="predicted"/>
<dbReference type="Proteomes" id="UP000663852">
    <property type="component" value="Unassembled WGS sequence"/>
</dbReference>
<feature type="compositionally biased region" description="Basic and acidic residues" evidence="1">
    <location>
        <begin position="493"/>
        <end position="506"/>
    </location>
</feature>
<reference evidence="2" key="1">
    <citation type="submission" date="2021-02" db="EMBL/GenBank/DDBJ databases">
        <authorList>
            <person name="Nowell W R."/>
        </authorList>
    </citation>
    <scope>NUCLEOTIDE SEQUENCE</scope>
</reference>
<name>A0A814AQ01_ADIRI</name>
<feature type="compositionally biased region" description="Polar residues" evidence="1">
    <location>
        <begin position="841"/>
        <end position="850"/>
    </location>
</feature>
<feature type="compositionally biased region" description="Basic and acidic residues" evidence="1">
    <location>
        <begin position="688"/>
        <end position="706"/>
    </location>
</feature>
<feature type="region of interest" description="Disordered" evidence="1">
    <location>
        <begin position="905"/>
        <end position="928"/>
    </location>
</feature>
<comment type="caution">
    <text evidence="2">The sequence shown here is derived from an EMBL/GenBank/DDBJ whole genome shotgun (WGS) entry which is preliminary data.</text>
</comment>
<feature type="region of interest" description="Disordered" evidence="1">
    <location>
        <begin position="217"/>
        <end position="283"/>
    </location>
</feature>
<feature type="compositionally biased region" description="Basic and acidic residues" evidence="1">
    <location>
        <begin position="264"/>
        <end position="283"/>
    </location>
</feature>
<dbReference type="EMBL" id="CAJNOR010000780">
    <property type="protein sequence ID" value="CAF1005618.1"/>
    <property type="molecule type" value="Genomic_DNA"/>
</dbReference>
<evidence type="ECO:0000256" key="1">
    <source>
        <dbReference type="SAM" id="MobiDB-lite"/>
    </source>
</evidence>
<evidence type="ECO:0000313" key="5">
    <source>
        <dbReference type="Proteomes" id="UP000663852"/>
    </source>
</evidence>
<dbReference type="AlphaFoldDB" id="A0A814AQ01"/>
<dbReference type="Proteomes" id="UP000663828">
    <property type="component" value="Unassembled WGS sequence"/>
</dbReference>
<feature type="compositionally biased region" description="Basic and acidic residues" evidence="1">
    <location>
        <begin position="411"/>
        <end position="423"/>
    </location>
</feature>
<evidence type="ECO:0000313" key="3">
    <source>
        <dbReference type="EMBL" id="CAF1005618.1"/>
    </source>
</evidence>
<feature type="region of interest" description="Disordered" evidence="1">
    <location>
        <begin position="1010"/>
        <end position="1048"/>
    </location>
</feature>
<feature type="region of interest" description="Disordered" evidence="1">
    <location>
        <begin position="841"/>
        <end position="887"/>
    </location>
</feature>
<sequence length="1048" mass="118639">MSAVDDTTLLSQTITHGALSFLLDNHLAPQRDERSRMDTYVSDLSTHIIKDASKTVSAQNDHQTPLEGTLTVSEKFDHSLTNHEFTHDGIQRRSGDGISNESDSLPENPTNDVVRSLSEPAIVNHQIIHEQSLPIRQDDSSSDNEDVHGIETAPMNVSGHPNDNQSEEEHPINNSLHDDDHDNFEIKAGTVDDNWSSSAVIKQDNRDETIRFRAIHTLPEETSTSTHSPDQTDHSPQSPQHNISLINHSRSPVLDDSQLNEENSQEKSLNEYHSTELDDNHVKDPLLKQCLPLESSKENISSTNRQHSTRPNSSHSSRLLTPNNELTHSSSTEQLQVPSNEFIVERLNSPPPTTVRGVRSIMLFNPLLKYSFTGTEQDQTRSPSEMSRKSSMTSVVGNERVIEDDIALSNNRRESVDNKKPLETIDSQSVSEHDDKSKESTERTSHSRRESNSELHDDELDNSQQKQSSREGSTIAEQEVFNKQGSLILESEVSDKQTNDQRKNSTDLKQQITTTEKQKSPIHRTNDIQTSSIKKDSTSLSNGSIRTTFSKHKQESSSSTENSTKYQRLSPLQRRLEDQSKRHSRLYTDKTTVTSIVANPSKSSLQNQKRTSATDSDFDRQISSKLPSVISSPQREKLTRSETSNTRLAPLLTDRSKQNKYTSSSPSEDEPSTRRWMKHASIPSMHFSNDKQSVRSREKGKQDHPPRRSASWNSSTHIPLVDDKSLDSTSARNTDPDEQNTKPKQNSTSTSKQPRQQSSSDELEPKRQKPLKATKPMSEHFHSARRRTSNRESLPNTHDRCTVTELNGSRQDKDPVNVNITLVVKKLSDGENSPTTTAEAFVNQDHQPTPNKKHSKQRSKSVGYHDHDGQQTITEKSKKHRPPKHISRTCQTYECVFRRIERERQSESRRLSASAKSNQQQKSQLRSRTISPKKYLSPYLMADPFRIEEILRKQYYQSRKHLSKSSPLVVNTSPRGGKLIIIRPTLPFHYTDAVDVRRICLQYAIDLVPQNPKSNHRSKSATTTNVSNKTHSNNKSQRANQNMASKKT</sequence>
<keyword evidence="4" id="KW-1185">Reference proteome</keyword>
<feature type="region of interest" description="Disordered" evidence="1">
    <location>
        <begin position="295"/>
        <end position="334"/>
    </location>
</feature>
<feature type="compositionally biased region" description="Polar residues" evidence="1">
    <location>
        <begin position="374"/>
        <end position="396"/>
    </location>
</feature>
<feature type="compositionally biased region" description="Polar residues" evidence="1">
    <location>
        <begin position="623"/>
        <end position="633"/>
    </location>
</feature>
<feature type="compositionally biased region" description="Polar residues" evidence="1">
    <location>
        <begin position="556"/>
        <end position="567"/>
    </location>
</feature>
<gene>
    <name evidence="2" type="ORF">EDS130_LOCUS10550</name>
    <name evidence="3" type="ORF">XAT740_LOCUS13444</name>
</gene>
<feature type="compositionally biased region" description="Basic residues" evidence="1">
    <location>
        <begin position="877"/>
        <end position="887"/>
    </location>
</feature>
<protein>
    <submittedName>
        <fullName evidence="2">Uncharacterized protein</fullName>
    </submittedName>
</protein>
<feature type="region of interest" description="Disordered" evidence="1">
    <location>
        <begin position="82"/>
        <end position="112"/>
    </location>
</feature>
<feature type="compositionally biased region" description="Polar residues" evidence="1">
    <location>
        <begin position="1020"/>
        <end position="1048"/>
    </location>
</feature>
<feature type="compositionally biased region" description="Polar residues" evidence="1">
    <location>
        <begin position="298"/>
        <end position="334"/>
    </location>
</feature>
<feature type="compositionally biased region" description="Polar residues" evidence="1">
    <location>
        <begin position="220"/>
        <end position="250"/>
    </location>
</feature>